<dbReference type="EMBL" id="CAJHUC010001042">
    <property type="protein sequence ID" value="CAD7699527.1"/>
    <property type="molecule type" value="Genomic_DNA"/>
</dbReference>
<sequence length="108" mass="11989">ASTWRTRRCLAGEKPKFQSGTRTPLWSPGYRSMAAARGAPFPHPASIATTTATDAVTARTATCTCTGPPRGCGNWTRTPRCIRITNCREWLWPWVTLVHGERALERMT</sequence>
<gene>
    <name evidence="1" type="ORF">OSTQU699_LOCUS4888</name>
</gene>
<name>A0A8S1J0Q8_9CHLO</name>
<dbReference type="Proteomes" id="UP000708148">
    <property type="component" value="Unassembled WGS sequence"/>
</dbReference>
<dbReference type="AlphaFoldDB" id="A0A8S1J0Q8"/>
<protein>
    <submittedName>
        <fullName evidence="1">Uncharacterized protein</fullName>
    </submittedName>
</protein>
<evidence type="ECO:0000313" key="2">
    <source>
        <dbReference type="Proteomes" id="UP000708148"/>
    </source>
</evidence>
<proteinExistence type="predicted"/>
<evidence type="ECO:0000313" key="1">
    <source>
        <dbReference type="EMBL" id="CAD7699527.1"/>
    </source>
</evidence>
<keyword evidence="2" id="KW-1185">Reference proteome</keyword>
<feature type="non-terminal residue" evidence="1">
    <location>
        <position position="1"/>
    </location>
</feature>
<organism evidence="1 2">
    <name type="scientific">Ostreobium quekettii</name>
    <dbReference type="NCBI Taxonomy" id="121088"/>
    <lineage>
        <taxon>Eukaryota</taxon>
        <taxon>Viridiplantae</taxon>
        <taxon>Chlorophyta</taxon>
        <taxon>core chlorophytes</taxon>
        <taxon>Ulvophyceae</taxon>
        <taxon>TCBD clade</taxon>
        <taxon>Bryopsidales</taxon>
        <taxon>Ostreobineae</taxon>
        <taxon>Ostreobiaceae</taxon>
        <taxon>Ostreobium</taxon>
    </lineage>
</organism>
<comment type="caution">
    <text evidence="1">The sequence shown here is derived from an EMBL/GenBank/DDBJ whole genome shotgun (WGS) entry which is preliminary data.</text>
</comment>
<reference evidence="1" key="1">
    <citation type="submission" date="2020-12" db="EMBL/GenBank/DDBJ databases">
        <authorList>
            <person name="Iha C."/>
        </authorList>
    </citation>
    <scope>NUCLEOTIDE SEQUENCE</scope>
</reference>
<feature type="non-terminal residue" evidence="1">
    <location>
        <position position="108"/>
    </location>
</feature>
<accession>A0A8S1J0Q8</accession>